<proteinExistence type="predicted"/>
<evidence type="ECO:0000313" key="3">
    <source>
        <dbReference type="EMBL" id="OBA91899.1"/>
    </source>
</evidence>
<evidence type="ECO:0000256" key="2">
    <source>
        <dbReference type="SAM" id="Phobius"/>
    </source>
</evidence>
<keyword evidence="2" id="KW-1133">Transmembrane helix</keyword>
<dbReference type="AlphaFoldDB" id="A0A1A0N2B3"/>
<keyword evidence="2" id="KW-0812">Transmembrane</keyword>
<feature type="region of interest" description="Disordered" evidence="1">
    <location>
        <begin position="75"/>
        <end position="101"/>
    </location>
</feature>
<name>A0A1A0N2B3_MYCMU</name>
<accession>A0A1A0N2B3</accession>
<sequence length="101" mass="10171">MRTPMMSNHDDRPGGSGLLLGAGAALLMVACCALLPILIAGGAIAGIGAFLRNPWVIGAGIALAILALIAISRRGGGTAGHGCCPPMPTNENVDPKDEQNR</sequence>
<evidence type="ECO:0000256" key="1">
    <source>
        <dbReference type="SAM" id="MobiDB-lite"/>
    </source>
</evidence>
<gene>
    <name evidence="3" type="ORF">A5642_09675</name>
</gene>
<evidence type="ECO:0000313" key="4">
    <source>
        <dbReference type="Proteomes" id="UP000093962"/>
    </source>
</evidence>
<dbReference type="EMBL" id="LZSF01000023">
    <property type="protein sequence ID" value="OBA91899.1"/>
    <property type="molecule type" value="Genomic_DNA"/>
</dbReference>
<dbReference type="PROSITE" id="PS51257">
    <property type="entry name" value="PROKAR_LIPOPROTEIN"/>
    <property type="match status" value="1"/>
</dbReference>
<protein>
    <submittedName>
        <fullName evidence="3">Uncharacterized protein</fullName>
    </submittedName>
</protein>
<organism evidence="3 4">
    <name type="scientific">Mycolicibacterium mucogenicum</name>
    <name type="common">Mycobacterium mucogenicum</name>
    <dbReference type="NCBI Taxonomy" id="56689"/>
    <lineage>
        <taxon>Bacteria</taxon>
        <taxon>Bacillati</taxon>
        <taxon>Actinomycetota</taxon>
        <taxon>Actinomycetes</taxon>
        <taxon>Mycobacteriales</taxon>
        <taxon>Mycobacteriaceae</taxon>
        <taxon>Mycolicibacterium</taxon>
    </lineage>
</organism>
<reference evidence="3 4" key="1">
    <citation type="submission" date="2016-06" db="EMBL/GenBank/DDBJ databases">
        <authorList>
            <person name="Kjaerup R.B."/>
            <person name="Dalgaard T.S."/>
            <person name="Juul-Madsen H.R."/>
        </authorList>
    </citation>
    <scope>NUCLEOTIDE SEQUENCE [LARGE SCALE GENOMIC DNA]</scope>
    <source>
        <strain evidence="3 4">1199456.5</strain>
    </source>
</reference>
<dbReference type="Proteomes" id="UP000093962">
    <property type="component" value="Unassembled WGS sequence"/>
</dbReference>
<comment type="caution">
    <text evidence="3">The sequence shown here is derived from an EMBL/GenBank/DDBJ whole genome shotgun (WGS) entry which is preliminary data.</text>
</comment>
<keyword evidence="2" id="KW-0472">Membrane</keyword>
<feature type="transmembrane region" description="Helical" evidence="2">
    <location>
        <begin position="55"/>
        <end position="71"/>
    </location>
</feature>